<dbReference type="Pfam" id="PF20661">
    <property type="entry name" value="SutA-RBD"/>
    <property type="match status" value="1"/>
</dbReference>
<evidence type="ECO:0000256" key="1">
    <source>
        <dbReference type="SAM" id="MobiDB-lite"/>
    </source>
</evidence>
<dbReference type="AlphaFoldDB" id="A0A5C8ZYG8"/>
<comment type="caution">
    <text evidence="3">The sequence shown here is derived from an EMBL/GenBank/DDBJ whole genome shotgun (WGS) entry which is preliminary data.</text>
</comment>
<proteinExistence type="predicted"/>
<gene>
    <name evidence="3" type="ORF">FVW59_05545</name>
</gene>
<dbReference type="Proteomes" id="UP000321933">
    <property type="component" value="Unassembled WGS sequence"/>
</dbReference>
<accession>A0A5C8ZYG8</accession>
<protein>
    <recommendedName>
        <fullName evidence="2">Transcriptional regulator SutA RNAP-binding domain-containing protein</fullName>
    </recommendedName>
</protein>
<dbReference type="InterPro" id="IPR049191">
    <property type="entry name" value="SutA_RBD"/>
</dbReference>
<reference evidence="3 4" key="1">
    <citation type="submission" date="2019-08" db="EMBL/GenBank/DDBJ databases">
        <title>Parahaliea maris sp. nov., isolated from the surface seawater.</title>
        <authorList>
            <person name="Liu Y."/>
        </authorList>
    </citation>
    <scope>NUCLEOTIDE SEQUENCE [LARGE SCALE GENOMIC DNA]</scope>
    <source>
        <strain evidence="3 4">S2-26</strain>
    </source>
</reference>
<dbReference type="EMBL" id="VRYZ01000002">
    <property type="protein sequence ID" value="TXS93625.1"/>
    <property type="molecule type" value="Genomic_DNA"/>
</dbReference>
<feature type="region of interest" description="Disordered" evidence="1">
    <location>
        <begin position="18"/>
        <end position="38"/>
    </location>
</feature>
<evidence type="ECO:0000259" key="2">
    <source>
        <dbReference type="Pfam" id="PF20661"/>
    </source>
</evidence>
<keyword evidence="4" id="KW-1185">Reference proteome</keyword>
<evidence type="ECO:0000313" key="4">
    <source>
        <dbReference type="Proteomes" id="UP000321933"/>
    </source>
</evidence>
<feature type="domain" description="Transcriptional regulator SutA RNAP-binding" evidence="2">
    <location>
        <begin position="1"/>
        <end position="29"/>
    </location>
</feature>
<organism evidence="3 4">
    <name type="scientific">Parahaliea aestuarii</name>
    <dbReference type="NCBI Taxonomy" id="1852021"/>
    <lineage>
        <taxon>Bacteria</taxon>
        <taxon>Pseudomonadati</taxon>
        <taxon>Pseudomonadota</taxon>
        <taxon>Gammaproteobacteria</taxon>
        <taxon>Cellvibrionales</taxon>
        <taxon>Halieaceae</taxon>
        <taxon>Parahaliea</taxon>
    </lineage>
</organism>
<sequence length="101" mass="11560">MRADLERATERFLHGGGKVTAVPRGVSGNESLTSGPQGRRLFVEPRTTRTLVPEVVAAIEERRKSLLKRSPQPKRSRLPKPRRKIIYDDFGEPLRKVWEQD</sequence>
<dbReference type="OrthoDB" id="6077921at2"/>
<name>A0A5C8ZYG8_9GAMM</name>
<evidence type="ECO:0000313" key="3">
    <source>
        <dbReference type="EMBL" id="TXS93625.1"/>
    </source>
</evidence>